<dbReference type="Pfam" id="PF06477">
    <property type="entry name" value="DUF1091"/>
    <property type="match status" value="1"/>
</dbReference>
<evidence type="ECO:0000313" key="1">
    <source>
        <dbReference type="EMBL" id="KAH8369951.1"/>
    </source>
</evidence>
<dbReference type="AlphaFoldDB" id="A0AAD4PKA6"/>
<reference evidence="1" key="1">
    <citation type="journal article" date="2021" name="Mol. Ecol. Resour.">
        <title>Phylogenomic analyses of the genus Drosophila reveals genomic signals of climate adaptation.</title>
        <authorList>
            <person name="Li F."/>
            <person name="Rane R.V."/>
            <person name="Luria V."/>
            <person name="Xiong Z."/>
            <person name="Chen J."/>
            <person name="Li Z."/>
            <person name="Catullo R.A."/>
            <person name="Griffin P.C."/>
            <person name="Schiffer M."/>
            <person name="Pearce S."/>
            <person name="Lee S.F."/>
            <person name="McElroy K."/>
            <person name="Stocker A."/>
            <person name="Shirriffs J."/>
            <person name="Cockerell F."/>
            <person name="Coppin C."/>
            <person name="Sgro C.M."/>
            <person name="Karger A."/>
            <person name="Cain J.W."/>
            <person name="Weber J.A."/>
            <person name="Santpere G."/>
            <person name="Kirschner M.W."/>
            <person name="Hoffmann A.A."/>
            <person name="Oakeshott J.G."/>
            <person name="Zhang G."/>
        </authorList>
    </citation>
    <scope>NUCLEOTIDE SEQUENCE</scope>
    <source>
        <strain evidence="1">BGI-SZ-2011g</strain>
    </source>
</reference>
<keyword evidence="2" id="KW-1185">Reference proteome</keyword>
<dbReference type="PANTHER" id="PTHR20898:SF1">
    <property type="entry name" value="MD-2-RELATED LIPID-RECOGNITION DOMAIN-CONTAINING PROTEIN"/>
    <property type="match status" value="1"/>
</dbReference>
<dbReference type="PANTHER" id="PTHR20898">
    <property type="entry name" value="DAEDALUS ON 3-RELATED-RELATED"/>
    <property type="match status" value="1"/>
</dbReference>
<sequence length="150" mass="17484">RGKFKTIVEAVRTSCDHDFVEYFDKVPHTQLLYTFRVAKVAPTFTLALVMRSVKTKRVMYKISVDGCPFLSNPIMNKALAPIYRRVLVNTTFKCPIPPRVYFMRSVAAAFEMPSFHPDGRYHMNARIKMSQSRAPYVMEIDWKYSIIHLK</sequence>
<name>A0AAD4PKA6_9MUSC</name>
<dbReference type="Proteomes" id="UP001200034">
    <property type="component" value="Unassembled WGS sequence"/>
</dbReference>
<gene>
    <name evidence="1" type="ORF">KR093_001541</name>
</gene>
<dbReference type="InterPro" id="IPR010512">
    <property type="entry name" value="DUF1091"/>
</dbReference>
<organism evidence="1 2">
    <name type="scientific">Drosophila rubida</name>
    <dbReference type="NCBI Taxonomy" id="30044"/>
    <lineage>
        <taxon>Eukaryota</taxon>
        <taxon>Metazoa</taxon>
        <taxon>Ecdysozoa</taxon>
        <taxon>Arthropoda</taxon>
        <taxon>Hexapoda</taxon>
        <taxon>Insecta</taxon>
        <taxon>Pterygota</taxon>
        <taxon>Neoptera</taxon>
        <taxon>Endopterygota</taxon>
        <taxon>Diptera</taxon>
        <taxon>Brachycera</taxon>
        <taxon>Muscomorpha</taxon>
        <taxon>Ephydroidea</taxon>
        <taxon>Drosophilidae</taxon>
        <taxon>Drosophila</taxon>
    </lineage>
</organism>
<accession>A0AAD4PKA6</accession>
<feature type="non-terminal residue" evidence="1">
    <location>
        <position position="1"/>
    </location>
</feature>
<protein>
    <submittedName>
        <fullName evidence="1">Uncharacterized protein</fullName>
    </submittedName>
</protein>
<comment type="caution">
    <text evidence="1">The sequence shown here is derived from an EMBL/GenBank/DDBJ whole genome shotgun (WGS) entry which is preliminary data.</text>
</comment>
<evidence type="ECO:0000313" key="2">
    <source>
        <dbReference type="Proteomes" id="UP001200034"/>
    </source>
</evidence>
<proteinExistence type="predicted"/>
<dbReference type="EMBL" id="JAJJHW010002585">
    <property type="protein sequence ID" value="KAH8369951.1"/>
    <property type="molecule type" value="Genomic_DNA"/>
</dbReference>